<dbReference type="Proteomes" id="UP000190890">
    <property type="component" value="Unassembled WGS sequence"/>
</dbReference>
<sequence length="422" mass="49108">MLIKLMMNSMHIFNIVYLWIILENKNSSILKLLSTVVILSTLMTIMEAIGLNFIVAYIIGIIIIIKIIYKYDFKESIFGLVLLMSINILLQLIINIIINKFVNNYIIERFIIELIITISIIIFSKVKSLNKYITLKYSTVQKTQNNVLTYFISTFSIYVLVFKLIWNYSNGIIQNNLFSIIAVFGGLILTQLFTYSYIAKVIKEKEKLKISNEYNSVINEIVKEIKQRQHDFANYKNTIKGIVNVVDKKEVKEAIDNYIKDEDIYDNKINELIYIDNVVIKSIIYTNMCKFKKYNINFEYEIENNVLDDILGYNEISNVLNNLLNNAFEEVIKDECVEKNIQIKIFNENKTSHLIIKNRAASPNNINLNEMFIRGYSTKNTGTRGYGLYNVQTIINSHKGNIKINVDCEEIIFDIYFNNSLG</sequence>
<keyword evidence="1" id="KW-1133">Transmembrane helix</keyword>
<evidence type="ECO:0000256" key="1">
    <source>
        <dbReference type="SAM" id="Phobius"/>
    </source>
</evidence>
<dbReference type="PANTHER" id="PTHR40448">
    <property type="entry name" value="TWO-COMPONENT SENSOR HISTIDINE KINASE"/>
    <property type="match status" value="1"/>
</dbReference>
<dbReference type="EMBL" id="LZZM01000245">
    <property type="protein sequence ID" value="OOM69979.1"/>
    <property type="molecule type" value="Genomic_DNA"/>
</dbReference>
<proteinExistence type="predicted"/>
<organism evidence="3 4">
    <name type="scientific">Clostridium puniceum</name>
    <dbReference type="NCBI Taxonomy" id="29367"/>
    <lineage>
        <taxon>Bacteria</taxon>
        <taxon>Bacillati</taxon>
        <taxon>Bacillota</taxon>
        <taxon>Clostridia</taxon>
        <taxon>Eubacteriales</taxon>
        <taxon>Clostridiaceae</taxon>
        <taxon>Clostridium</taxon>
    </lineage>
</organism>
<dbReference type="OrthoDB" id="9792686at2"/>
<dbReference type="SUPFAM" id="SSF55874">
    <property type="entry name" value="ATPase domain of HSP90 chaperone/DNA topoisomerase II/histidine kinase"/>
    <property type="match status" value="1"/>
</dbReference>
<dbReference type="InterPro" id="IPR036890">
    <property type="entry name" value="HATPase_C_sf"/>
</dbReference>
<dbReference type="RefSeq" id="WP_077850184.1">
    <property type="nucleotide sequence ID" value="NZ_LZZM01000245.1"/>
</dbReference>
<keyword evidence="1" id="KW-0812">Transmembrane</keyword>
<name>A0A1S8SWW1_9CLOT</name>
<feature type="transmembrane region" description="Helical" evidence="1">
    <location>
        <begin position="178"/>
        <end position="199"/>
    </location>
</feature>
<accession>A0A1S8SWW1</accession>
<feature type="transmembrane region" description="Helical" evidence="1">
    <location>
        <begin position="147"/>
        <end position="166"/>
    </location>
</feature>
<dbReference type="PANTHER" id="PTHR40448:SF1">
    <property type="entry name" value="TWO-COMPONENT SENSOR HISTIDINE KINASE"/>
    <property type="match status" value="1"/>
</dbReference>
<dbReference type="GO" id="GO:0042802">
    <property type="term" value="F:identical protein binding"/>
    <property type="evidence" value="ECO:0007669"/>
    <property type="project" value="TreeGrafter"/>
</dbReference>
<evidence type="ECO:0000313" key="4">
    <source>
        <dbReference type="Proteomes" id="UP000190890"/>
    </source>
</evidence>
<dbReference type="Pfam" id="PF14501">
    <property type="entry name" value="HATPase_c_5"/>
    <property type="match status" value="1"/>
</dbReference>
<feature type="transmembrane region" description="Helical" evidence="1">
    <location>
        <begin position="77"/>
        <end position="98"/>
    </location>
</feature>
<evidence type="ECO:0000259" key="2">
    <source>
        <dbReference type="Pfam" id="PF14501"/>
    </source>
</evidence>
<keyword evidence="3" id="KW-0808">Transferase</keyword>
<evidence type="ECO:0000313" key="3">
    <source>
        <dbReference type="EMBL" id="OOM69979.1"/>
    </source>
</evidence>
<feature type="transmembrane region" description="Helical" evidence="1">
    <location>
        <begin position="42"/>
        <end position="65"/>
    </location>
</feature>
<feature type="domain" description="Sensor histidine kinase NatK-like C-terminal" evidence="2">
    <location>
        <begin position="315"/>
        <end position="417"/>
    </location>
</feature>
<comment type="caution">
    <text evidence="3">The sequence shown here is derived from an EMBL/GenBank/DDBJ whole genome shotgun (WGS) entry which is preliminary data.</text>
</comment>
<dbReference type="InterPro" id="IPR032834">
    <property type="entry name" value="NatK-like_C"/>
</dbReference>
<reference evidence="3 4" key="1">
    <citation type="submission" date="2016-05" db="EMBL/GenBank/DDBJ databases">
        <title>Microbial solvent formation.</title>
        <authorList>
            <person name="Poehlein A."/>
            <person name="Montoya Solano J.D."/>
            <person name="Flitsch S."/>
            <person name="Krabben P."/>
            <person name="Duerre P."/>
            <person name="Daniel R."/>
        </authorList>
    </citation>
    <scope>NUCLEOTIDE SEQUENCE [LARGE SCALE GENOMIC DNA]</scope>
    <source>
        <strain evidence="3 4">DSM 2619</strain>
    </source>
</reference>
<feature type="transmembrane region" description="Helical" evidence="1">
    <location>
        <begin position="110"/>
        <end position="126"/>
    </location>
</feature>
<keyword evidence="3" id="KW-0418">Kinase</keyword>
<dbReference type="STRING" id="29367.CLPUN_53110"/>
<protein>
    <submittedName>
        <fullName evidence="3">Histidine kinase-, DNA gyrase B-, and HSP90-like ATPase</fullName>
    </submittedName>
</protein>
<dbReference type="Gene3D" id="3.30.565.10">
    <property type="entry name" value="Histidine kinase-like ATPase, C-terminal domain"/>
    <property type="match status" value="1"/>
</dbReference>
<keyword evidence="4" id="KW-1185">Reference proteome</keyword>
<gene>
    <name evidence="3" type="ORF">CLPUN_53110</name>
</gene>
<feature type="transmembrane region" description="Helical" evidence="1">
    <location>
        <begin position="5"/>
        <end position="22"/>
    </location>
</feature>
<keyword evidence="1" id="KW-0472">Membrane</keyword>
<dbReference type="GO" id="GO:0016301">
    <property type="term" value="F:kinase activity"/>
    <property type="evidence" value="ECO:0007669"/>
    <property type="project" value="UniProtKB-KW"/>
</dbReference>
<dbReference type="AlphaFoldDB" id="A0A1S8SWW1"/>